<evidence type="ECO:0000313" key="2">
    <source>
        <dbReference type="EMBL" id="OJH14080.1"/>
    </source>
</evidence>
<feature type="transmembrane region" description="Helical" evidence="1">
    <location>
        <begin position="21"/>
        <end position="40"/>
    </location>
</feature>
<keyword evidence="1" id="KW-0472">Membrane</keyword>
<comment type="caution">
    <text evidence="2">The sequence shown here is derived from an EMBL/GenBank/DDBJ whole genome shotgun (WGS) entry which is preliminary data.</text>
</comment>
<dbReference type="EMBL" id="JNBW01000732">
    <property type="protein sequence ID" value="OJH14080.1"/>
    <property type="molecule type" value="Genomic_DNA"/>
</dbReference>
<dbReference type="AlphaFoldDB" id="A0A1L8Z8K8"/>
<accession>A0A1L8Z8K8</accession>
<keyword evidence="1" id="KW-1133">Transmembrane helix</keyword>
<sequence>MNTKTLHRLYAENPKTLRLRGFYIYLYIFDLIFITLESNYNENANIYLVFTYNFLESID</sequence>
<protein>
    <submittedName>
        <fullName evidence="2">Uncharacterized protein</fullName>
    </submittedName>
</protein>
<keyword evidence="2" id="KW-0614">Plasmid</keyword>
<gene>
    <name evidence="2" type="ORF">ER70_10815</name>
</gene>
<evidence type="ECO:0000256" key="1">
    <source>
        <dbReference type="SAM" id="Phobius"/>
    </source>
</evidence>
<keyword evidence="1" id="KW-0812">Transmembrane</keyword>
<name>A0A1L8Z8K8_BORBI</name>
<reference evidence="2" key="2">
    <citation type="submission" date="2015-07" db="EMBL/GenBank/DDBJ databases">
        <authorList>
            <person name="Noorani M."/>
        </authorList>
    </citation>
    <scope>NUCLEOTIDE SEQUENCE</scope>
    <source>
        <strain evidence="2">CO275</strain>
        <plasmid evidence="2">unnamed</plasmid>
    </source>
</reference>
<geneLocation type="plasmid" evidence="2">
    <name>unnamed</name>
</geneLocation>
<organism evidence="2">
    <name type="scientific">Borrelia bissettiae</name>
    <name type="common">Borreliella bissettiae</name>
    <dbReference type="NCBI Taxonomy" id="64897"/>
    <lineage>
        <taxon>Bacteria</taxon>
        <taxon>Pseudomonadati</taxon>
        <taxon>Spirochaetota</taxon>
        <taxon>Spirochaetia</taxon>
        <taxon>Spirochaetales</taxon>
        <taxon>Borreliaceae</taxon>
        <taxon>Borreliella</taxon>
    </lineage>
</organism>
<reference evidence="2" key="1">
    <citation type="journal article" date="2015" name="Microbiology">
        <title>Similarities in murine infection and immune response to Borrelia bissettii and Borrelia burgdorferi sensu stricto.</title>
        <authorList>
            <person name="Leydet B.F.Jr."/>
            <person name="Liang F.T."/>
        </authorList>
    </citation>
    <scope>NUCLEOTIDE SEQUENCE [LARGE SCALE GENOMIC DNA]</scope>
    <source>
        <strain evidence="2">CO275</strain>
        <plasmid evidence="2">unnamed</plasmid>
    </source>
</reference>
<proteinExistence type="predicted"/>